<comment type="caution">
    <text evidence="1">The sequence shown here is derived from an EMBL/GenBank/DDBJ whole genome shotgun (WGS) entry which is preliminary data.</text>
</comment>
<evidence type="ECO:0000313" key="1">
    <source>
        <dbReference type="EMBL" id="KKM62705.1"/>
    </source>
</evidence>
<proteinExistence type="predicted"/>
<dbReference type="AlphaFoldDB" id="A0A0F9LET4"/>
<dbReference type="EMBL" id="LAZR01011240">
    <property type="protein sequence ID" value="KKM62705.1"/>
    <property type="molecule type" value="Genomic_DNA"/>
</dbReference>
<name>A0A0F9LET4_9ZZZZ</name>
<gene>
    <name evidence="1" type="ORF">LCGC14_1518880</name>
</gene>
<accession>A0A0F9LET4</accession>
<sequence>MDKFKIGAEVEIIWEYCGQTIKFKGEIIDGPKYMERFENAMWKVHVPIIARVWRYEYQIKLIKKPLTVIQWKTNFFRLMDI</sequence>
<reference evidence="1" key="1">
    <citation type="journal article" date="2015" name="Nature">
        <title>Complex archaea that bridge the gap between prokaryotes and eukaryotes.</title>
        <authorList>
            <person name="Spang A."/>
            <person name="Saw J.H."/>
            <person name="Jorgensen S.L."/>
            <person name="Zaremba-Niedzwiedzka K."/>
            <person name="Martijn J."/>
            <person name="Lind A.E."/>
            <person name="van Eijk R."/>
            <person name="Schleper C."/>
            <person name="Guy L."/>
            <person name="Ettema T.J."/>
        </authorList>
    </citation>
    <scope>NUCLEOTIDE SEQUENCE</scope>
</reference>
<organism evidence="1">
    <name type="scientific">marine sediment metagenome</name>
    <dbReference type="NCBI Taxonomy" id="412755"/>
    <lineage>
        <taxon>unclassified sequences</taxon>
        <taxon>metagenomes</taxon>
        <taxon>ecological metagenomes</taxon>
    </lineage>
</organism>
<protein>
    <submittedName>
        <fullName evidence="1">Uncharacterized protein</fullName>
    </submittedName>
</protein>